<evidence type="ECO:0000313" key="2">
    <source>
        <dbReference type="EMBL" id="ACN33367.1"/>
    </source>
</evidence>
<dbReference type="AlphaFoldDB" id="C0PDV1"/>
<sequence>MHCTFQHKRYNHYFKNVPSTDNIPKRGPSPQEQKHQKRKEKLNRHRQINRICLLLCFCRV</sequence>
<dbReference type="EMBL" id="BT066470">
    <property type="protein sequence ID" value="ACN33367.1"/>
    <property type="molecule type" value="mRNA"/>
</dbReference>
<accession>C0PDV1</accession>
<evidence type="ECO:0000256" key="1">
    <source>
        <dbReference type="SAM" id="MobiDB-lite"/>
    </source>
</evidence>
<proteinExistence type="evidence at transcript level"/>
<organism evidence="2">
    <name type="scientific">Zea mays</name>
    <name type="common">Maize</name>
    <dbReference type="NCBI Taxonomy" id="4577"/>
    <lineage>
        <taxon>Eukaryota</taxon>
        <taxon>Viridiplantae</taxon>
        <taxon>Streptophyta</taxon>
        <taxon>Embryophyta</taxon>
        <taxon>Tracheophyta</taxon>
        <taxon>Spermatophyta</taxon>
        <taxon>Magnoliopsida</taxon>
        <taxon>Liliopsida</taxon>
        <taxon>Poales</taxon>
        <taxon>Poaceae</taxon>
        <taxon>PACMAD clade</taxon>
        <taxon>Panicoideae</taxon>
        <taxon>Andropogonodae</taxon>
        <taxon>Andropogoneae</taxon>
        <taxon>Tripsacinae</taxon>
        <taxon>Zea</taxon>
    </lineage>
</organism>
<name>C0PDV1_MAIZE</name>
<protein>
    <submittedName>
        <fullName evidence="2">Uncharacterized protein</fullName>
    </submittedName>
</protein>
<reference evidence="2" key="1">
    <citation type="journal article" date="2009" name="PLoS Genet.">
        <title>Sequencing, mapping, and analysis of 27,455 maize full-length cDNAs.</title>
        <authorList>
            <person name="Soderlund C."/>
            <person name="Descour A."/>
            <person name="Kudrna D."/>
            <person name="Bomhoff M."/>
            <person name="Boyd L."/>
            <person name="Currie J."/>
            <person name="Angelova A."/>
            <person name="Collura K."/>
            <person name="Wissotski M."/>
            <person name="Ashley E."/>
            <person name="Morrow D."/>
            <person name="Fernandes J."/>
            <person name="Walbot V."/>
            <person name="Yu Y."/>
        </authorList>
    </citation>
    <scope>NUCLEOTIDE SEQUENCE</scope>
    <source>
        <strain evidence="2">B73</strain>
    </source>
</reference>
<feature type="region of interest" description="Disordered" evidence="1">
    <location>
        <begin position="14"/>
        <end position="43"/>
    </location>
</feature>
<reference evidence="2" key="2">
    <citation type="submission" date="2012-06" db="EMBL/GenBank/DDBJ databases">
        <authorList>
            <person name="Yu Y."/>
            <person name="Currie J."/>
            <person name="Lomeli R."/>
            <person name="Angelova A."/>
            <person name="Collura K."/>
            <person name="Wissotski M."/>
            <person name="Campos D."/>
            <person name="Kudrna D."/>
            <person name="Golser W."/>
            <person name="Ashely E."/>
            <person name="Descour A."/>
            <person name="Fernandes J."/>
            <person name="Soderlund C."/>
            <person name="Walbot V."/>
        </authorList>
    </citation>
    <scope>NUCLEOTIDE SEQUENCE</scope>
    <source>
        <strain evidence="2">B73</strain>
    </source>
</reference>